<feature type="domain" description="DUF2345" evidence="2">
    <location>
        <begin position="370"/>
        <end position="515"/>
    </location>
</feature>
<dbReference type="Pfam" id="PF15602">
    <property type="entry name" value="Imm71"/>
    <property type="match status" value="1"/>
</dbReference>
<evidence type="ECO:0000259" key="4">
    <source>
        <dbReference type="Pfam" id="PF15584"/>
    </source>
</evidence>
<evidence type="ECO:0000256" key="1">
    <source>
        <dbReference type="SAM" id="MobiDB-lite"/>
    </source>
</evidence>
<proteinExistence type="predicted"/>
<feature type="region of interest" description="Disordered" evidence="1">
    <location>
        <begin position="1009"/>
        <end position="1044"/>
    </location>
</feature>
<feature type="compositionally biased region" description="Basic and acidic residues" evidence="1">
    <location>
        <begin position="1021"/>
        <end position="1033"/>
    </location>
</feature>
<dbReference type="InterPro" id="IPR028950">
    <property type="entry name" value="Imm71"/>
</dbReference>
<dbReference type="InterPro" id="IPR028966">
    <property type="entry name" value="Imm72"/>
</dbReference>
<accession>A0A699GLP3</accession>
<feature type="region of interest" description="Disordered" evidence="1">
    <location>
        <begin position="345"/>
        <end position="369"/>
    </location>
</feature>
<evidence type="ECO:0000259" key="2">
    <source>
        <dbReference type="Pfam" id="PF10106"/>
    </source>
</evidence>
<protein>
    <recommendedName>
        <fullName evidence="7">DUF2345 domain-containing protein</fullName>
    </recommendedName>
</protein>
<feature type="domain" description="Immunity protein 72" evidence="4">
    <location>
        <begin position="197"/>
        <end position="289"/>
    </location>
</feature>
<name>A0A699GLP3_TANCI</name>
<feature type="domain" description="Immunity protein 71" evidence="5">
    <location>
        <begin position="31"/>
        <end position="165"/>
    </location>
</feature>
<organism evidence="6">
    <name type="scientific">Tanacetum cinerariifolium</name>
    <name type="common">Dalmatian daisy</name>
    <name type="synonym">Chrysanthemum cinerariifolium</name>
    <dbReference type="NCBI Taxonomy" id="118510"/>
    <lineage>
        <taxon>Eukaryota</taxon>
        <taxon>Viridiplantae</taxon>
        <taxon>Streptophyta</taxon>
        <taxon>Embryophyta</taxon>
        <taxon>Tracheophyta</taxon>
        <taxon>Spermatophyta</taxon>
        <taxon>Magnoliopsida</taxon>
        <taxon>eudicotyledons</taxon>
        <taxon>Gunneridae</taxon>
        <taxon>Pentapetalae</taxon>
        <taxon>asterids</taxon>
        <taxon>campanulids</taxon>
        <taxon>Asterales</taxon>
        <taxon>Asteraceae</taxon>
        <taxon>Asteroideae</taxon>
        <taxon>Anthemideae</taxon>
        <taxon>Anthemidinae</taxon>
        <taxon>Tanacetum</taxon>
    </lineage>
</organism>
<reference evidence="6" key="1">
    <citation type="journal article" date="2019" name="Sci. Rep.">
        <title>Draft genome of Tanacetum cinerariifolium, the natural source of mosquito coil.</title>
        <authorList>
            <person name="Yamashiro T."/>
            <person name="Shiraishi A."/>
            <person name="Satake H."/>
            <person name="Nakayama K."/>
        </authorList>
    </citation>
    <scope>NUCLEOTIDE SEQUENCE</scope>
</reference>
<evidence type="ECO:0008006" key="7">
    <source>
        <dbReference type="Google" id="ProtNLM"/>
    </source>
</evidence>
<dbReference type="Pfam" id="PF13296">
    <property type="entry name" value="T6SS_Vgr"/>
    <property type="match status" value="1"/>
</dbReference>
<evidence type="ECO:0000259" key="3">
    <source>
        <dbReference type="Pfam" id="PF13296"/>
    </source>
</evidence>
<sequence length="1282" mass="142036">MEAPASINWNTPASTVLFAGAQMRWTTQRTCTAWRRILNRYNAWANATENSLRVADENGWQSQTSLPQSEFALILKCLAHCEEGVIKLSQGDKRVFKFDAHGEFAMAVRMISHWIQMLGRIRLGENVMRPHTPLWPEFCRALTQLSEAWGECGPYILEPRYFEDPALVFYGPWLQNELKTMPFPQLLDQVPDPIENIFSRTGENTPYSGIWEPVKAPKKSLLSLFGETPTPQPPFEIEGAMNYLHEGSKAPQAKVKAGDDSIIFDTTWRLIWKDERYKNAAVPEDEADYRFQQRFHNARTLSTHPVRLARPQQGAGVASTQLDSAEAVGMLKSAAELNRVLADAATQHSALSNKPAAKTSEDKRDLDPAAPVEKFAQPVVLMEAPASINWATPASTVLFAGGQMQWTTQADLHMAAGSTMASVRANAAGLSTHAGGIQMIAANGPVSLPAHTDQLEILADKAITVISVNDVIEVKTSQKIVLRASQSSVTLEGGNITFACPANFTVKGGQHVFTGEASNSPDFPALPDTKVKLYDEAVILKNPTGMPLPDIPYKIKRPSGEVISRTTENGLSERVATEASESIEFSMEWFKVVPFKKINVKLFPLLILVLLLGCQKNVTVKNTINAIAALEINQPPSELIKDNPDFKVTTRPPGINFYVARWKRADHSKVRLENGAQSLEIENTISVTAADEPQSPSEGIVQFSIYSGIAASDLISHDDARKRFTSLLKAVRKAGWKKFINEGDPRLTGKDMFNFTVNESPATSMDADYEPTFEEWMKIPSRTKWSFYANHVYLSIDFTREPTLLDPDKAGAYLVTFTVDSENEHYRSYVEPDKRDDWKSALPEQLAILPAMREKAEAELRAKGFKIDENYEDPPKPNLWVIDDTPGQLRTRLATSSGATQLNLGYLVLQAPGWAQRGSYRSYGIELRSDTWGRMRSGEGLLISATARPQQGAGVASTQLDSAEAVGMLKSAAELKKVLADAATQHSALSSEPAGEAKVDFIAQIDPSQKGKFEGSMGGHESLKASEDKRDPDPAAPVESVGQASASLVKSHPAGISFYTANWEISDHTKVRLENSNQSFEIENTLSVTAIDEPLSQDEGIVKFSINAGISSSDLISHDEARKRFIFILKTIRNAGWKRFLDEGDPRLTGRDMLGYILNQSPASSMDADYEPTFEEWMKIPSRTTWSFYANHIYLSVDFSREPTLLNPEKPGAYLVTFTVNSQNNHYKSYVEPRDKKNWKNALPAQLAALPSMREKAEAALRAKGFKIDETYEDPPKPNLVQ</sequence>
<dbReference type="Pfam" id="PF10106">
    <property type="entry name" value="DUF2345"/>
    <property type="match status" value="1"/>
</dbReference>
<feature type="domain" description="Putative type VI secretion system Rhs element associated Vgr" evidence="3">
    <location>
        <begin position="878"/>
        <end position="983"/>
    </location>
</feature>
<evidence type="ECO:0000259" key="5">
    <source>
        <dbReference type="Pfam" id="PF15602"/>
    </source>
</evidence>
<dbReference type="EMBL" id="BKCJ010004639">
    <property type="protein sequence ID" value="GEU62227.1"/>
    <property type="molecule type" value="Genomic_DNA"/>
</dbReference>
<comment type="caution">
    <text evidence="6">The sequence shown here is derived from an EMBL/GenBank/DDBJ whole genome shotgun (WGS) entry which is preliminary data.</text>
</comment>
<gene>
    <name evidence="6" type="ORF">Tci_034205</name>
</gene>
<evidence type="ECO:0000313" key="6">
    <source>
        <dbReference type="EMBL" id="GEU62227.1"/>
    </source>
</evidence>
<dbReference type="InterPro" id="IPR018769">
    <property type="entry name" value="VgrG2_DUF2345"/>
</dbReference>
<dbReference type="InterPro" id="IPR028244">
    <property type="entry name" value="T6SS_Rhs_Vgr_dom"/>
</dbReference>
<dbReference type="Pfam" id="PF15584">
    <property type="entry name" value="Imm72"/>
    <property type="match status" value="1"/>
</dbReference>